<organism evidence="3 4">
    <name type="scientific">Novosphingobium pentaromativorans US6-1</name>
    <dbReference type="NCBI Taxonomy" id="1088721"/>
    <lineage>
        <taxon>Bacteria</taxon>
        <taxon>Pseudomonadati</taxon>
        <taxon>Pseudomonadota</taxon>
        <taxon>Alphaproteobacteria</taxon>
        <taxon>Sphingomonadales</taxon>
        <taxon>Sphingomonadaceae</taxon>
        <taxon>Novosphingobium</taxon>
    </lineage>
</organism>
<feature type="signal peptide" evidence="2">
    <location>
        <begin position="1"/>
        <end position="25"/>
    </location>
</feature>
<feature type="compositionally biased region" description="Basic and acidic residues" evidence="1">
    <location>
        <begin position="34"/>
        <end position="43"/>
    </location>
</feature>
<comment type="caution">
    <text evidence="3">The sequence shown here is derived from an EMBL/GenBank/DDBJ whole genome shotgun (WGS) entry which is preliminary data.</text>
</comment>
<dbReference type="Proteomes" id="UP000004030">
    <property type="component" value="Unassembled WGS sequence"/>
</dbReference>
<dbReference type="GO" id="GO:0009279">
    <property type="term" value="C:cell outer membrane"/>
    <property type="evidence" value="ECO:0007669"/>
    <property type="project" value="TreeGrafter"/>
</dbReference>
<evidence type="ECO:0000256" key="1">
    <source>
        <dbReference type="SAM" id="MobiDB-lite"/>
    </source>
</evidence>
<dbReference type="GO" id="GO:0015473">
    <property type="term" value="F:fimbrial usher porin activity"/>
    <property type="evidence" value="ECO:0007669"/>
    <property type="project" value="InterPro"/>
</dbReference>
<dbReference type="eggNOG" id="COG3188">
    <property type="taxonomic scope" value="Bacteria"/>
</dbReference>
<reference evidence="3 4" key="1">
    <citation type="journal article" date="2012" name="J. Bacteriol.">
        <title>Genome sequence of benzo(a)pyrene-degrading bacterium Novosphingobium pentaromativorans US6-1.</title>
        <authorList>
            <person name="Luo Y.R."/>
            <person name="Kang S.G."/>
            <person name="Kim S.J."/>
            <person name="Kim M.R."/>
            <person name="Li N."/>
            <person name="Lee J.H."/>
            <person name="Kwon K.K."/>
        </authorList>
    </citation>
    <scope>NUCLEOTIDE SEQUENCE [LARGE SCALE GENOMIC DNA]</scope>
    <source>
        <strain evidence="3 4">US6-1</strain>
    </source>
</reference>
<dbReference type="AlphaFoldDB" id="G6EKM7"/>
<name>G6EKM7_9SPHN</name>
<evidence type="ECO:0000313" key="4">
    <source>
        <dbReference type="Proteomes" id="UP000004030"/>
    </source>
</evidence>
<dbReference type="PANTHER" id="PTHR30451:SF5">
    <property type="entry name" value="SLR0019 PROTEIN"/>
    <property type="match status" value="1"/>
</dbReference>
<dbReference type="KEGG" id="npn:JI59_25615"/>
<keyword evidence="2" id="KW-0732">Signal</keyword>
<dbReference type="GO" id="GO:0009297">
    <property type="term" value="P:pilus assembly"/>
    <property type="evidence" value="ECO:0007669"/>
    <property type="project" value="InterPro"/>
</dbReference>
<gene>
    <name evidence="3" type="ORF">NSU_4898</name>
</gene>
<feature type="chain" id="PRO_5003488392" description="Fimbrial biogenesis outer membrane usher protein" evidence="2">
    <location>
        <begin position="26"/>
        <end position="837"/>
    </location>
</feature>
<accession>G6EKM7</accession>
<dbReference type="PATRIC" id="fig|1088721.3.peg.4808"/>
<feature type="region of interest" description="Disordered" evidence="1">
    <location>
        <begin position="26"/>
        <end position="48"/>
    </location>
</feature>
<proteinExistence type="predicted"/>
<evidence type="ECO:0008006" key="5">
    <source>
        <dbReference type="Google" id="ProtNLM"/>
    </source>
</evidence>
<sequence>MRGRKIALGLLVSSYAMAVSGAALAQDGTTSAKAPERPQDARAADIPAPRPASRAMAFTVPLVSGTKVLGDVLIEVAKDGGVRIDSQTLRSELDKLLNDTGHVRLDEAIAGRPYVAATDLKSMGVDLAFDSSRLELQVSSIEGSIRRVETLGEAGENRARIDLPVIAPAGFSSYLNLVSNVDYLSDTGFANPDVFLTGATRVADLVLEYDGAFTDQFGEGYSFYRRSTRAVYDQPDKYRRFSAGDLRLNTMTLLRTPFLGGIAVEKSRQIFDPFLPAARLGGREIFLDNSSTVDVIINGQKYQSFQLQSGTYDLASLPVQLGSNDVQLQIRDSFGRQQTVNLDYFFEPLDLAPGDEEYSFALGMIASNLTFEPDYGKDPAFTGFYRKALSRNVILGGAVQASERVQLLGGTASFVPQVIPGAFDIEAAVSRGNNGTGYALRANYRYRSGSSLTHSSQLSVNVDFESRNFDTIGDIVPNDFNLLNVGVNYTQGFTDRTYASIGVIHTRRGGGLSNRTTVFGDVIHRLTDRIRLTAGVEYGDSEFYSSNFGVRLALSFALGGGVRANADYRSRTETFRSTVSKGNDSTVGSIGYDLGFTDTRGETSADGSLDYIGNRFDARASLFTQGSDIGHLADQQRARLQVGTSIAYAGGSFGVGRPIGDSFALVKPHETLKDNAVITSRSLTGAEYYARSGILGAALQGDLSSYNGQDIQYDVDSLQPGYDIGDGTVRVDPPYRSGYRITVGNDHFVSAVGTLVSNGEPVSLISGTVRADDPDEDFQPLPFFTNSAGRFGLIGLAPGKSYTVTLNGKQGPFVINVPKDNSGLYRLDMVDLRQAGE</sequence>
<dbReference type="RefSeq" id="WP_007015805.1">
    <property type="nucleotide sequence ID" value="NZ_AGFM01000097.1"/>
</dbReference>
<evidence type="ECO:0000313" key="3">
    <source>
        <dbReference type="EMBL" id="EHJ58148.1"/>
    </source>
</evidence>
<dbReference type="EMBL" id="AGFM01000097">
    <property type="protein sequence ID" value="EHJ58148.1"/>
    <property type="molecule type" value="Genomic_DNA"/>
</dbReference>
<dbReference type="InterPro" id="IPR000015">
    <property type="entry name" value="Fimb_usher"/>
</dbReference>
<evidence type="ECO:0000256" key="2">
    <source>
        <dbReference type="SAM" id="SignalP"/>
    </source>
</evidence>
<keyword evidence="4" id="KW-1185">Reference proteome</keyword>
<dbReference type="PANTHER" id="PTHR30451">
    <property type="entry name" value="OUTER MEMBRANE USHER PROTEIN"/>
    <property type="match status" value="1"/>
</dbReference>
<dbReference type="Gene3D" id="2.60.40.3110">
    <property type="match status" value="1"/>
</dbReference>
<protein>
    <recommendedName>
        <fullName evidence="5">Fimbrial biogenesis outer membrane usher protein</fullName>
    </recommendedName>
</protein>
<dbReference type="OrthoDB" id="499138at2"/>